<dbReference type="GO" id="GO:0016787">
    <property type="term" value="F:hydrolase activity"/>
    <property type="evidence" value="ECO:0007669"/>
    <property type="project" value="UniProtKB-KW"/>
</dbReference>
<dbReference type="Gene3D" id="3.60.15.10">
    <property type="entry name" value="Ribonuclease Z/Hydroxyacylglutathione hydrolase-like"/>
    <property type="match status" value="1"/>
</dbReference>
<dbReference type="PANTHER" id="PTHR46233">
    <property type="entry name" value="HYDROXYACYLGLUTATHIONE HYDROLASE GLOC"/>
    <property type="match status" value="1"/>
</dbReference>
<keyword evidence="3" id="KW-0378">Hydrolase</keyword>
<evidence type="ECO:0000256" key="1">
    <source>
        <dbReference type="ARBA" id="ARBA00001947"/>
    </source>
</evidence>
<dbReference type="Pfam" id="PF00753">
    <property type="entry name" value="Lactamase_B"/>
    <property type="match status" value="1"/>
</dbReference>
<proteinExistence type="predicted"/>
<dbReference type="EMBL" id="JACBNQ010000025">
    <property type="protein sequence ID" value="NYB75662.1"/>
    <property type="molecule type" value="Genomic_DNA"/>
</dbReference>
<gene>
    <name evidence="6" type="ORF">HZF24_16055</name>
</gene>
<evidence type="ECO:0000313" key="6">
    <source>
        <dbReference type="EMBL" id="NYB75662.1"/>
    </source>
</evidence>
<protein>
    <submittedName>
        <fullName evidence="6">MBL fold metallo-hydrolase</fullName>
    </submittedName>
</protein>
<comment type="caution">
    <text evidence="6">The sequence shown here is derived from an EMBL/GenBank/DDBJ whole genome shotgun (WGS) entry which is preliminary data.</text>
</comment>
<dbReference type="PANTHER" id="PTHR46233:SF3">
    <property type="entry name" value="HYDROXYACYLGLUTATHIONE HYDROLASE GLOC"/>
    <property type="match status" value="1"/>
</dbReference>
<dbReference type="AlphaFoldDB" id="A0A974BMX0"/>
<dbReference type="SMART" id="SM00849">
    <property type="entry name" value="Lactamase_B"/>
    <property type="match status" value="1"/>
</dbReference>
<evidence type="ECO:0000256" key="4">
    <source>
        <dbReference type="ARBA" id="ARBA00022833"/>
    </source>
</evidence>
<accession>A0A974BMX0</accession>
<keyword evidence="2" id="KW-0479">Metal-binding</keyword>
<sequence length="206" mass="22888">MIFKGFAVGSYYSNCYIIGSEISRETAIIDPGADFNKIESLIEELKLIPKMIILTHFHGDHIGAVLDIVEKYGAKVYIHKDDAEYLKDSNINFSKQIVGKNISIKPDVLLNDGDVLELGELKFEIIHTPGHTKGGVCIKVGNIMMTGDTLFNKSIGRTDLPGGSYEELIKSVTEKIFKYDEDITIYPGHNSPSTIKSEKLGNPFFN</sequence>
<dbReference type="InterPro" id="IPR036866">
    <property type="entry name" value="RibonucZ/Hydroxyglut_hydro"/>
</dbReference>
<comment type="cofactor">
    <cofactor evidence="1">
        <name>Zn(2+)</name>
        <dbReference type="ChEBI" id="CHEBI:29105"/>
    </cofactor>
</comment>
<dbReference type="CDD" id="cd06262">
    <property type="entry name" value="metallo-hydrolase-like_MBL-fold"/>
    <property type="match status" value="1"/>
</dbReference>
<feature type="domain" description="Metallo-beta-lactamase" evidence="5">
    <location>
        <begin position="12"/>
        <end position="189"/>
    </location>
</feature>
<organism evidence="6 7">
    <name type="scientific">Sedimentibacter hydroxybenzoicus DSM 7310</name>
    <dbReference type="NCBI Taxonomy" id="1123245"/>
    <lineage>
        <taxon>Bacteria</taxon>
        <taxon>Bacillati</taxon>
        <taxon>Bacillota</taxon>
        <taxon>Tissierellia</taxon>
        <taxon>Sedimentibacter</taxon>
    </lineage>
</organism>
<dbReference type="GO" id="GO:0046872">
    <property type="term" value="F:metal ion binding"/>
    <property type="evidence" value="ECO:0007669"/>
    <property type="project" value="UniProtKB-KW"/>
</dbReference>
<evidence type="ECO:0000259" key="5">
    <source>
        <dbReference type="SMART" id="SM00849"/>
    </source>
</evidence>
<reference evidence="6" key="1">
    <citation type="submission" date="2020-07" db="EMBL/GenBank/DDBJ databases">
        <title>Genomic analysis of a strain of Sedimentibacter Hydroxybenzoicus DSM7310.</title>
        <authorList>
            <person name="Ma S."/>
        </authorList>
    </citation>
    <scope>NUCLEOTIDE SEQUENCE</scope>
    <source>
        <strain evidence="6">DSM 7310</strain>
    </source>
</reference>
<keyword evidence="4" id="KW-0862">Zinc</keyword>
<dbReference type="InterPro" id="IPR051453">
    <property type="entry name" value="MBL_Glyoxalase_II"/>
</dbReference>
<dbReference type="RefSeq" id="WP_179239381.1">
    <property type="nucleotide sequence ID" value="NZ_JACBNQ010000025.1"/>
</dbReference>
<dbReference type="SUPFAM" id="SSF56281">
    <property type="entry name" value="Metallo-hydrolase/oxidoreductase"/>
    <property type="match status" value="1"/>
</dbReference>
<evidence type="ECO:0000313" key="7">
    <source>
        <dbReference type="Proteomes" id="UP000611629"/>
    </source>
</evidence>
<name>A0A974BMX0_SEDHY</name>
<keyword evidence="7" id="KW-1185">Reference proteome</keyword>
<evidence type="ECO:0000256" key="3">
    <source>
        <dbReference type="ARBA" id="ARBA00022801"/>
    </source>
</evidence>
<dbReference type="Proteomes" id="UP000611629">
    <property type="component" value="Unassembled WGS sequence"/>
</dbReference>
<evidence type="ECO:0000256" key="2">
    <source>
        <dbReference type="ARBA" id="ARBA00022723"/>
    </source>
</evidence>
<dbReference type="InterPro" id="IPR001279">
    <property type="entry name" value="Metallo-B-lactamas"/>
</dbReference>